<proteinExistence type="predicted"/>
<dbReference type="EMBL" id="JAJNEC010000008">
    <property type="protein sequence ID" value="MCD2426141.1"/>
    <property type="molecule type" value="Genomic_DNA"/>
</dbReference>
<sequence>MKPEVIIEYCPKCKWLLRAAYIAQELLTTFEEELKGVSLRPSAVSGRFQIVLNGECMFDRKRYGGFPEIKELKQLVRDRVCPDKNLGHSDRKTHPEPDQG</sequence>
<evidence type="ECO:0000313" key="3">
    <source>
        <dbReference type="Proteomes" id="UP001199816"/>
    </source>
</evidence>
<dbReference type="Gene3D" id="3.40.30.10">
    <property type="entry name" value="Glutaredoxin"/>
    <property type="match status" value="1"/>
</dbReference>
<keyword evidence="1" id="KW-0676">Redox-active center</keyword>
<dbReference type="SUPFAM" id="SSF52833">
    <property type="entry name" value="Thioredoxin-like"/>
    <property type="match status" value="1"/>
</dbReference>
<keyword evidence="3" id="KW-1185">Reference proteome</keyword>
<evidence type="ECO:0000313" key="2">
    <source>
        <dbReference type="EMBL" id="MCD2426141.1"/>
    </source>
</evidence>
<accession>A0ABS8Q1Q4</accession>
<name>A0ABS8Q1Q4_9BACT</name>
<dbReference type="Proteomes" id="UP001199816">
    <property type="component" value="Unassembled WGS sequence"/>
</dbReference>
<evidence type="ECO:0000256" key="1">
    <source>
        <dbReference type="ARBA" id="ARBA00023284"/>
    </source>
</evidence>
<gene>
    <name evidence="2" type="ORF">LQ567_25375</name>
</gene>
<reference evidence="2 3" key="1">
    <citation type="submission" date="2021-11" db="EMBL/GenBank/DDBJ databases">
        <title>Genomic of Niabella pedocola.</title>
        <authorList>
            <person name="Wu T."/>
        </authorList>
    </citation>
    <scope>NUCLEOTIDE SEQUENCE [LARGE SCALE GENOMIC DNA]</scope>
    <source>
        <strain evidence="2 3">JCM 31011</strain>
    </source>
</reference>
<dbReference type="NCBIfam" id="TIGR02174">
    <property type="entry name" value="CXXU_selWTH"/>
    <property type="match status" value="1"/>
</dbReference>
<protein>
    <submittedName>
        <fullName evidence="2">SelT/SelW/SelH family protein</fullName>
    </submittedName>
</protein>
<dbReference type="InterPro" id="IPR036249">
    <property type="entry name" value="Thioredoxin-like_sf"/>
</dbReference>
<dbReference type="PANTHER" id="PTHR36417:SF2">
    <property type="entry name" value="SELENOPROTEIN DOMAIN PROTEIN (AFU_ORTHOLOGUE AFUA_1G05220)"/>
    <property type="match status" value="1"/>
</dbReference>
<organism evidence="2 3">
    <name type="scientific">Niabella pedocola</name>
    <dbReference type="NCBI Taxonomy" id="1752077"/>
    <lineage>
        <taxon>Bacteria</taxon>
        <taxon>Pseudomonadati</taxon>
        <taxon>Bacteroidota</taxon>
        <taxon>Chitinophagia</taxon>
        <taxon>Chitinophagales</taxon>
        <taxon>Chitinophagaceae</taxon>
        <taxon>Niabella</taxon>
    </lineage>
</organism>
<comment type="caution">
    <text evidence="2">The sequence shown here is derived from an EMBL/GenBank/DDBJ whole genome shotgun (WGS) entry which is preliminary data.</text>
</comment>
<dbReference type="InterPro" id="IPR011893">
    <property type="entry name" value="Selenoprotein_Rdx-typ"/>
</dbReference>
<dbReference type="Pfam" id="PF10262">
    <property type="entry name" value="Rdx"/>
    <property type="match status" value="1"/>
</dbReference>
<dbReference type="PANTHER" id="PTHR36417">
    <property type="entry name" value="SELENOPROTEIN DOMAIN PROTEIN (AFU_ORTHOLOGUE AFUA_1G05220)"/>
    <property type="match status" value="1"/>
</dbReference>
<dbReference type="RefSeq" id="WP_231008729.1">
    <property type="nucleotide sequence ID" value="NZ_JAJNEC010000008.1"/>
</dbReference>